<reference evidence="2" key="1">
    <citation type="submission" date="2025-08" db="UniProtKB">
        <authorList>
            <consortium name="RefSeq"/>
        </authorList>
    </citation>
    <scope>IDENTIFICATION</scope>
</reference>
<protein>
    <submittedName>
        <fullName evidence="2">Uncharacterized protein LOC136087394</fullName>
    </submittedName>
</protein>
<name>A0ABM4CW26_HYDVU</name>
<gene>
    <name evidence="2" type="primary">LOC136087394</name>
</gene>
<evidence type="ECO:0000313" key="1">
    <source>
        <dbReference type="Proteomes" id="UP001652625"/>
    </source>
</evidence>
<dbReference type="SUPFAM" id="SSF56059">
    <property type="entry name" value="Glutathione synthetase ATP-binding domain-like"/>
    <property type="match status" value="1"/>
</dbReference>
<sequence>MPILEPDSWRQQYFENYLCPEDVIIPTQDIDAYHLFPEYNWVYNKLLVAEKQNLPCGPHGTLPPKDCKYPIFSKPIYNLRGMGACIQIFKDEEEYLNSMKPGHMWSKLLVGEHWSSDVALVDGKLKWQCHTRGHALKDGTFDYWEIKENNFLNTRIQDFVEQLFSGYTGMMNLETIDGVIIEIHLRFADQWPDLYGDWFVPSLVNLYANKEFTVGLSKGNGYSVVLFNEPRQYKKPAPEVIDNLKKQFLNVTSIQLTFDEHVPFNSYSNPPGGYSVAVINGFDLNECKQLREKLFQIIC</sequence>
<dbReference type="Proteomes" id="UP001652625">
    <property type="component" value="Chromosome 11"/>
</dbReference>
<dbReference type="RefSeq" id="XP_065666136.1">
    <property type="nucleotide sequence ID" value="XM_065810064.1"/>
</dbReference>
<keyword evidence="1" id="KW-1185">Reference proteome</keyword>
<organism evidence="1 2">
    <name type="scientific">Hydra vulgaris</name>
    <name type="common">Hydra</name>
    <name type="synonym">Hydra attenuata</name>
    <dbReference type="NCBI Taxonomy" id="6087"/>
    <lineage>
        <taxon>Eukaryota</taxon>
        <taxon>Metazoa</taxon>
        <taxon>Cnidaria</taxon>
        <taxon>Hydrozoa</taxon>
        <taxon>Hydroidolina</taxon>
        <taxon>Anthoathecata</taxon>
        <taxon>Aplanulata</taxon>
        <taxon>Hydridae</taxon>
        <taxon>Hydra</taxon>
    </lineage>
</organism>
<dbReference type="GeneID" id="136087394"/>
<evidence type="ECO:0000313" key="2">
    <source>
        <dbReference type="RefSeq" id="XP_065666136.1"/>
    </source>
</evidence>
<accession>A0ABM4CW26</accession>
<proteinExistence type="predicted"/>